<proteinExistence type="predicted"/>
<feature type="compositionally biased region" description="Low complexity" evidence="1">
    <location>
        <begin position="1"/>
        <end position="20"/>
    </location>
</feature>
<feature type="domain" description="CoA carboxyltransferase N-terminal" evidence="2">
    <location>
        <begin position="1"/>
        <end position="237"/>
    </location>
</feature>
<dbReference type="InterPro" id="IPR011763">
    <property type="entry name" value="COA_CT_C"/>
</dbReference>
<evidence type="ECO:0000256" key="1">
    <source>
        <dbReference type="SAM" id="MobiDB-lite"/>
    </source>
</evidence>
<evidence type="ECO:0000259" key="3">
    <source>
        <dbReference type="PROSITE" id="PS50989"/>
    </source>
</evidence>
<comment type="caution">
    <text evidence="4">The sequence shown here is derived from an EMBL/GenBank/DDBJ whole genome shotgun (WGS) entry which is preliminary data.</text>
</comment>
<dbReference type="Gene3D" id="3.90.226.10">
    <property type="entry name" value="2-enoyl-CoA Hydratase, Chain A, domain 1"/>
    <property type="match status" value="2"/>
</dbReference>
<name>A0ABV1K8H9_9PSEU</name>
<dbReference type="Proteomes" id="UP001494902">
    <property type="component" value="Unassembled WGS sequence"/>
</dbReference>
<dbReference type="PANTHER" id="PTHR43842:SF2">
    <property type="entry name" value="PROPIONYL-COA CARBOXYLASE BETA CHAIN, MITOCHONDRIAL"/>
    <property type="match status" value="1"/>
</dbReference>
<keyword evidence="4" id="KW-0808">Transferase</keyword>
<dbReference type="InterPro" id="IPR011762">
    <property type="entry name" value="COA_CT_N"/>
</dbReference>
<gene>
    <name evidence="4" type="ORF">WIS52_06755</name>
</gene>
<accession>A0ABV1K8H9</accession>
<dbReference type="SUPFAM" id="SSF52096">
    <property type="entry name" value="ClpP/crotonase"/>
    <property type="match status" value="2"/>
</dbReference>
<feature type="domain" description="CoA carboxyltransferase C-terminal" evidence="3">
    <location>
        <begin position="225"/>
        <end position="468"/>
    </location>
</feature>
<feature type="region of interest" description="Disordered" evidence="1">
    <location>
        <begin position="1"/>
        <end position="26"/>
    </location>
</feature>
<dbReference type="PROSITE" id="PS50989">
    <property type="entry name" value="COA_CT_CTER"/>
    <property type="match status" value="1"/>
</dbReference>
<evidence type="ECO:0000313" key="5">
    <source>
        <dbReference type="Proteomes" id="UP001494902"/>
    </source>
</evidence>
<dbReference type="EMBL" id="JBEDNQ010000002">
    <property type="protein sequence ID" value="MEQ3550168.1"/>
    <property type="molecule type" value="Genomic_DNA"/>
</dbReference>
<reference evidence="4 5" key="1">
    <citation type="submission" date="2024-03" db="EMBL/GenBank/DDBJ databases">
        <title>Draft genome sequence of Pseudonocardia nematodicida JCM 31783.</title>
        <authorList>
            <person name="Butdee W."/>
            <person name="Duangmal K."/>
        </authorList>
    </citation>
    <scope>NUCLEOTIDE SEQUENCE [LARGE SCALE GENOMIC DNA]</scope>
    <source>
        <strain evidence="4 5">JCM 31783</strain>
    </source>
</reference>
<dbReference type="InterPro" id="IPR029045">
    <property type="entry name" value="ClpP/crotonase-like_dom_sf"/>
</dbReference>
<dbReference type="InterPro" id="IPR051047">
    <property type="entry name" value="AccD/PCCB"/>
</dbReference>
<protein>
    <submittedName>
        <fullName evidence="4">Carboxyl transferase domain-containing protein</fullName>
    </submittedName>
</protein>
<dbReference type="PROSITE" id="PS50980">
    <property type="entry name" value="COA_CT_NTER"/>
    <property type="match status" value="1"/>
</dbReference>
<organism evidence="4 5">
    <name type="scientific">Pseudonocardia nematodicida</name>
    <dbReference type="NCBI Taxonomy" id="1206997"/>
    <lineage>
        <taxon>Bacteria</taxon>
        <taxon>Bacillati</taxon>
        <taxon>Actinomycetota</taxon>
        <taxon>Actinomycetes</taxon>
        <taxon>Pseudonocardiales</taxon>
        <taxon>Pseudonocardiaceae</taxon>
        <taxon>Pseudonocardia</taxon>
    </lineage>
</organism>
<sequence>MSLEAPASPEATASPDATASREATGVAPTDAVHRLELFFDPGSCELLTPDDGVGARAARGLVAGTPAYAFGTEPARRGGAVGSAECAVIAGAIDDACDAGAPVIGLWHSGGARLDEGVRSLEGVGSIFSAMVRASGRVPQISVILGPAAGGAAYGAALTDVVIQADAGRMFVTGPDVIRQVTGEVVGMRDLGGPEVHDERSGVAHVTTGSSLEALSVARELTTLLAGTPGRTAEPGPRPALRTALPERAVRAYDVGPLLDGLLDDPGVELQPGRAPNLVTRLGRLGGRPVGVVANNPIRLGGCLNAAASEKGARFVRMCDALGIPLVVVVDVPGYLPGVAEEHTGVLRHGAKLLHAFAGARVPRVTLVTRKAFGGAYLAMNARSMGATAVYAWPTAEVAVMGAEAAVDILHRRKLAAATDEDRPGLRAGLVAEQRDTGTLERLAAHGVLDGVIEPEETPAVLFRALEQAGGGRSDQRNIPL</sequence>
<dbReference type="GO" id="GO:0016740">
    <property type="term" value="F:transferase activity"/>
    <property type="evidence" value="ECO:0007669"/>
    <property type="project" value="UniProtKB-KW"/>
</dbReference>
<dbReference type="PANTHER" id="PTHR43842">
    <property type="entry name" value="PROPIONYL-COA CARBOXYLASE BETA CHAIN"/>
    <property type="match status" value="1"/>
</dbReference>
<evidence type="ECO:0000313" key="4">
    <source>
        <dbReference type="EMBL" id="MEQ3550168.1"/>
    </source>
</evidence>
<keyword evidence="5" id="KW-1185">Reference proteome</keyword>
<dbReference type="InterPro" id="IPR034733">
    <property type="entry name" value="AcCoA_carboxyl_beta"/>
</dbReference>
<dbReference type="Pfam" id="PF01039">
    <property type="entry name" value="Carboxyl_trans"/>
    <property type="match status" value="1"/>
</dbReference>
<evidence type="ECO:0000259" key="2">
    <source>
        <dbReference type="PROSITE" id="PS50980"/>
    </source>
</evidence>